<dbReference type="AlphaFoldDB" id="A0A1Z4V7M6"/>
<protein>
    <submittedName>
        <fullName evidence="2">WD40 domain-containing protein</fullName>
    </submittedName>
</protein>
<reference evidence="2 3" key="1">
    <citation type="submission" date="2017-06" db="EMBL/GenBank/DDBJ databases">
        <title>Genome sequencing of cyanobaciteial culture collection at National Institute for Environmental Studies (NIES).</title>
        <authorList>
            <person name="Hirose Y."/>
            <person name="Shimura Y."/>
            <person name="Fujisawa T."/>
            <person name="Nakamura Y."/>
            <person name="Kawachi M."/>
        </authorList>
    </citation>
    <scope>NUCLEOTIDE SEQUENCE [LARGE SCALE GENOMIC DNA]</scope>
    <source>
        <strain evidence="2 3">NIES-806</strain>
    </source>
</reference>
<dbReference type="PANTHER" id="PTHR36842">
    <property type="entry name" value="PROTEIN TOLB HOMOLOG"/>
    <property type="match status" value="1"/>
</dbReference>
<proteinExistence type="inferred from homology"/>
<gene>
    <name evidence="2" type="ORF">NIES806_37670</name>
</gene>
<keyword evidence="3" id="KW-1185">Reference proteome</keyword>
<dbReference type="Gene3D" id="2.120.10.30">
    <property type="entry name" value="TolB, C-terminal domain"/>
    <property type="match status" value="1"/>
</dbReference>
<evidence type="ECO:0000256" key="1">
    <source>
        <dbReference type="ARBA" id="ARBA00009820"/>
    </source>
</evidence>
<dbReference type="Proteomes" id="UP000218702">
    <property type="component" value="Chromosome"/>
</dbReference>
<dbReference type="SUPFAM" id="SSF82171">
    <property type="entry name" value="DPP6 N-terminal domain-like"/>
    <property type="match status" value="1"/>
</dbReference>
<dbReference type="InterPro" id="IPR011659">
    <property type="entry name" value="WD40"/>
</dbReference>
<dbReference type="EMBL" id="AP018316">
    <property type="protein sequence ID" value="BAZ87542.1"/>
    <property type="molecule type" value="Genomic_DNA"/>
</dbReference>
<comment type="similarity">
    <text evidence="1">Belongs to the TolB family.</text>
</comment>
<dbReference type="RefSeq" id="WP_096669630.1">
    <property type="nucleotide sequence ID" value="NZ_AP018316.1"/>
</dbReference>
<dbReference type="InterPro" id="IPR011042">
    <property type="entry name" value="6-blade_b-propeller_TolB-like"/>
</dbReference>
<evidence type="ECO:0000313" key="2">
    <source>
        <dbReference type="EMBL" id="BAZ87542.1"/>
    </source>
</evidence>
<accession>A0A1Z4V7M6</accession>
<dbReference type="Pfam" id="PF07676">
    <property type="entry name" value="PD40"/>
    <property type="match status" value="2"/>
</dbReference>
<sequence>MKTFTPGFWLQKSIYWSLIFGLASLLISCSADNIPLGVTSLNSRYTEEQPAISGNGRFLAFVSNRSRYQQLLLYDLENQSFIPTPTLNRQSVIVESPSLSYTGRYICYITSDQGRPVVALYDRASQQSQVLTPTYRGWVRNPSISPDGRYIAFESSSRGQWDIEVLDRGPTIELDIPNGARVSTKN</sequence>
<dbReference type="PROSITE" id="PS51257">
    <property type="entry name" value="PROKAR_LIPOPROTEIN"/>
    <property type="match status" value="1"/>
</dbReference>
<dbReference type="OrthoDB" id="9802240at2"/>
<name>A0A1Z4V7M6_9CYAN</name>
<organism evidence="2 3">
    <name type="scientific">Dolichospermum compactum NIES-806</name>
    <dbReference type="NCBI Taxonomy" id="1973481"/>
    <lineage>
        <taxon>Bacteria</taxon>
        <taxon>Bacillati</taxon>
        <taxon>Cyanobacteriota</taxon>
        <taxon>Cyanophyceae</taxon>
        <taxon>Nostocales</taxon>
        <taxon>Aphanizomenonaceae</taxon>
        <taxon>Dolichospermum</taxon>
        <taxon>Dolichospermum compactum</taxon>
    </lineage>
</organism>
<dbReference type="KEGG" id="dcm:NIES806_37670"/>
<evidence type="ECO:0000313" key="3">
    <source>
        <dbReference type="Proteomes" id="UP000218702"/>
    </source>
</evidence>